<protein>
    <submittedName>
        <fullName evidence="5">GH13520</fullName>
    </submittedName>
</protein>
<gene>
    <name evidence="5" type="primary">Dgri\GH13520</name>
    <name evidence="5" type="ORF">Dgri_GH13520</name>
</gene>
<dbReference type="PROSITE" id="PS50052">
    <property type="entry name" value="GUANYLATE_KINASE_2"/>
    <property type="match status" value="1"/>
</dbReference>
<dbReference type="PROSITE" id="PS50106">
    <property type="entry name" value="PDZ"/>
    <property type="match status" value="4"/>
</dbReference>
<feature type="region of interest" description="Disordered" evidence="2">
    <location>
        <begin position="770"/>
        <end position="837"/>
    </location>
</feature>
<feature type="compositionally biased region" description="Low complexity" evidence="2">
    <location>
        <begin position="1532"/>
        <end position="1554"/>
    </location>
</feature>
<dbReference type="eggNOG" id="KOG3528">
    <property type="taxonomic scope" value="Eukaryota"/>
</dbReference>
<dbReference type="SMART" id="SM00072">
    <property type="entry name" value="GuKc"/>
    <property type="match status" value="1"/>
</dbReference>
<dbReference type="InterPro" id="IPR008144">
    <property type="entry name" value="Guanylate_kin-like_dom"/>
</dbReference>
<feature type="region of interest" description="Disordered" evidence="2">
    <location>
        <begin position="1004"/>
        <end position="1025"/>
    </location>
</feature>
<dbReference type="FunFam" id="2.30.42.10:FF:000365">
    <property type="entry name" value="Discs large 5, isoform C"/>
    <property type="match status" value="1"/>
</dbReference>
<dbReference type="Gene3D" id="2.30.42.10">
    <property type="match status" value="4"/>
</dbReference>
<feature type="domain" description="PDZ" evidence="4">
    <location>
        <begin position="443"/>
        <end position="522"/>
    </location>
</feature>
<dbReference type="HOGENOM" id="CLU_002448_1_0_1"/>
<feature type="compositionally biased region" description="Polar residues" evidence="2">
    <location>
        <begin position="1145"/>
        <end position="1157"/>
    </location>
</feature>
<dbReference type="InterPro" id="IPR035537">
    <property type="entry name" value="DLG5_SH3"/>
</dbReference>
<dbReference type="InParanoid" id="B4JPH6"/>
<dbReference type="SUPFAM" id="SSF50044">
    <property type="entry name" value="SH3-domain"/>
    <property type="match status" value="1"/>
</dbReference>
<feature type="compositionally biased region" description="Pro residues" evidence="2">
    <location>
        <begin position="795"/>
        <end position="804"/>
    </location>
</feature>
<dbReference type="PANTHER" id="PTHR46360">
    <property type="entry name" value="DISKS LARGE HOMOLOG 5"/>
    <property type="match status" value="1"/>
</dbReference>
<dbReference type="InterPro" id="IPR008145">
    <property type="entry name" value="GK/Ca_channel_bsu"/>
</dbReference>
<reference evidence="5 6" key="1">
    <citation type="journal article" date="2007" name="Nature">
        <title>Evolution of genes and genomes on the Drosophila phylogeny.</title>
        <authorList>
            <consortium name="Drosophila 12 Genomes Consortium"/>
            <person name="Clark A.G."/>
            <person name="Eisen M.B."/>
            <person name="Smith D.R."/>
            <person name="Bergman C.M."/>
            <person name="Oliver B."/>
            <person name="Markow T.A."/>
            <person name="Kaufman T.C."/>
            <person name="Kellis M."/>
            <person name="Gelbart W."/>
            <person name="Iyer V.N."/>
            <person name="Pollard D.A."/>
            <person name="Sackton T.B."/>
            <person name="Larracuente A.M."/>
            <person name="Singh N.D."/>
            <person name="Abad J.P."/>
            <person name="Abt D.N."/>
            <person name="Adryan B."/>
            <person name="Aguade M."/>
            <person name="Akashi H."/>
            <person name="Anderson W.W."/>
            <person name="Aquadro C.F."/>
            <person name="Ardell D.H."/>
            <person name="Arguello R."/>
            <person name="Artieri C.G."/>
            <person name="Barbash D.A."/>
            <person name="Barker D."/>
            <person name="Barsanti P."/>
            <person name="Batterham P."/>
            <person name="Batzoglou S."/>
            <person name="Begun D."/>
            <person name="Bhutkar A."/>
            <person name="Blanco E."/>
            <person name="Bosak S.A."/>
            <person name="Bradley R.K."/>
            <person name="Brand A.D."/>
            <person name="Brent M.R."/>
            <person name="Brooks A.N."/>
            <person name="Brown R.H."/>
            <person name="Butlin R.K."/>
            <person name="Caggese C."/>
            <person name="Calvi B.R."/>
            <person name="Bernardo de Carvalho A."/>
            <person name="Caspi A."/>
            <person name="Castrezana S."/>
            <person name="Celniker S.E."/>
            <person name="Chang J.L."/>
            <person name="Chapple C."/>
            <person name="Chatterji S."/>
            <person name="Chinwalla A."/>
            <person name="Civetta A."/>
            <person name="Clifton S.W."/>
            <person name="Comeron J.M."/>
            <person name="Costello J.C."/>
            <person name="Coyne J.A."/>
            <person name="Daub J."/>
            <person name="David R.G."/>
            <person name="Delcher A.L."/>
            <person name="Delehaunty K."/>
            <person name="Do C.B."/>
            <person name="Ebling H."/>
            <person name="Edwards K."/>
            <person name="Eickbush T."/>
            <person name="Evans J.D."/>
            <person name="Filipski A."/>
            <person name="Findeiss S."/>
            <person name="Freyhult E."/>
            <person name="Fulton L."/>
            <person name="Fulton R."/>
            <person name="Garcia A.C."/>
            <person name="Gardiner A."/>
            <person name="Garfield D.A."/>
            <person name="Garvin B.E."/>
            <person name="Gibson G."/>
            <person name="Gilbert D."/>
            <person name="Gnerre S."/>
            <person name="Godfrey J."/>
            <person name="Good R."/>
            <person name="Gotea V."/>
            <person name="Gravely B."/>
            <person name="Greenberg A.J."/>
            <person name="Griffiths-Jones S."/>
            <person name="Gross S."/>
            <person name="Guigo R."/>
            <person name="Gustafson E.A."/>
            <person name="Haerty W."/>
            <person name="Hahn M.W."/>
            <person name="Halligan D.L."/>
            <person name="Halpern A.L."/>
            <person name="Halter G.M."/>
            <person name="Han M.V."/>
            <person name="Heger A."/>
            <person name="Hillier L."/>
            <person name="Hinrichs A.S."/>
            <person name="Holmes I."/>
            <person name="Hoskins R.A."/>
            <person name="Hubisz M.J."/>
            <person name="Hultmark D."/>
            <person name="Huntley M.A."/>
            <person name="Jaffe D.B."/>
            <person name="Jagadeeshan S."/>
            <person name="Jeck W.R."/>
            <person name="Johnson J."/>
            <person name="Jones C.D."/>
            <person name="Jordan W.C."/>
            <person name="Karpen G.H."/>
            <person name="Kataoka E."/>
            <person name="Keightley P.D."/>
            <person name="Kheradpour P."/>
            <person name="Kirkness E.F."/>
            <person name="Koerich L.B."/>
            <person name="Kristiansen K."/>
            <person name="Kudrna D."/>
            <person name="Kulathinal R.J."/>
            <person name="Kumar S."/>
            <person name="Kwok R."/>
            <person name="Lander E."/>
            <person name="Langley C.H."/>
            <person name="Lapoint R."/>
            <person name="Lazzaro B.P."/>
            <person name="Lee S.J."/>
            <person name="Levesque L."/>
            <person name="Li R."/>
            <person name="Lin C.F."/>
            <person name="Lin M.F."/>
            <person name="Lindblad-Toh K."/>
            <person name="Llopart A."/>
            <person name="Long M."/>
            <person name="Low L."/>
            <person name="Lozovsky E."/>
            <person name="Lu J."/>
            <person name="Luo M."/>
            <person name="Machado C.A."/>
            <person name="Makalowski W."/>
            <person name="Marzo M."/>
            <person name="Matsuda M."/>
            <person name="Matzkin L."/>
            <person name="McAllister B."/>
            <person name="McBride C.S."/>
            <person name="McKernan B."/>
            <person name="McKernan K."/>
            <person name="Mendez-Lago M."/>
            <person name="Minx P."/>
            <person name="Mollenhauer M.U."/>
            <person name="Montooth K."/>
            <person name="Mount S.M."/>
            <person name="Mu X."/>
            <person name="Myers E."/>
            <person name="Negre B."/>
            <person name="Newfeld S."/>
            <person name="Nielsen R."/>
            <person name="Noor M.A."/>
            <person name="O'Grady P."/>
            <person name="Pachter L."/>
            <person name="Papaceit M."/>
            <person name="Parisi M.J."/>
            <person name="Parisi M."/>
            <person name="Parts L."/>
            <person name="Pedersen J.S."/>
            <person name="Pesole G."/>
            <person name="Phillippy A.M."/>
            <person name="Ponting C.P."/>
            <person name="Pop M."/>
            <person name="Porcelli D."/>
            <person name="Powell J.R."/>
            <person name="Prohaska S."/>
            <person name="Pruitt K."/>
            <person name="Puig M."/>
            <person name="Quesneville H."/>
            <person name="Ram K.R."/>
            <person name="Rand D."/>
            <person name="Rasmussen M.D."/>
            <person name="Reed L.K."/>
            <person name="Reenan R."/>
            <person name="Reily A."/>
            <person name="Remington K.A."/>
            <person name="Rieger T.T."/>
            <person name="Ritchie M.G."/>
            <person name="Robin C."/>
            <person name="Rogers Y.H."/>
            <person name="Rohde C."/>
            <person name="Rozas J."/>
            <person name="Rubenfield M.J."/>
            <person name="Ruiz A."/>
            <person name="Russo S."/>
            <person name="Salzberg S.L."/>
            <person name="Sanchez-Gracia A."/>
            <person name="Saranga D.J."/>
            <person name="Sato H."/>
            <person name="Schaeffer S.W."/>
            <person name="Schatz M.C."/>
            <person name="Schlenke T."/>
            <person name="Schwartz R."/>
            <person name="Segarra C."/>
            <person name="Singh R.S."/>
            <person name="Sirot L."/>
            <person name="Sirota M."/>
            <person name="Sisneros N.B."/>
            <person name="Smith C.D."/>
            <person name="Smith T.F."/>
            <person name="Spieth J."/>
            <person name="Stage D.E."/>
            <person name="Stark A."/>
            <person name="Stephan W."/>
            <person name="Strausberg R.L."/>
            <person name="Strempel S."/>
            <person name="Sturgill D."/>
            <person name="Sutton G."/>
            <person name="Sutton G.G."/>
            <person name="Tao W."/>
            <person name="Teichmann S."/>
            <person name="Tobari Y.N."/>
            <person name="Tomimura Y."/>
            <person name="Tsolas J.M."/>
            <person name="Valente V.L."/>
            <person name="Venter E."/>
            <person name="Venter J.C."/>
            <person name="Vicario S."/>
            <person name="Vieira F.G."/>
            <person name="Vilella A.J."/>
            <person name="Villasante A."/>
            <person name="Walenz B."/>
            <person name="Wang J."/>
            <person name="Wasserman M."/>
            <person name="Watts T."/>
            <person name="Wilson D."/>
            <person name="Wilson R.K."/>
            <person name="Wing R.A."/>
            <person name="Wolfner M.F."/>
            <person name="Wong A."/>
            <person name="Wong G.K."/>
            <person name="Wu C.I."/>
            <person name="Wu G."/>
            <person name="Yamamoto D."/>
            <person name="Yang H.P."/>
            <person name="Yang S.P."/>
            <person name="Yorke J.A."/>
            <person name="Yoshida K."/>
            <person name="Zdobnov E."/>
            <person name="Zhang P."/>
            <person name="Zhang Y."/>
            <person name="Zimin A.V."/>
            <person name="Baldwin J."/>
            <person name="Abdouelleil A."/>
            <person name="Abdulkadir J."/>
            <person name="Abebe A."/>
            <person name="Abera B."/>
            <person name="Abreu J."/>
            <person name="Acer S.C."/>
            <person name="Aftuck L."/>
            <person name="Alexander A."/>
            <person name="An P."/>
            <person name="Anderson E."/>
            <person name="Anderson S."/>
            <person name="Arachi H."/>
            <person name="Azer M."/>
            <person name="Bachantsang P."/>
            <person name="Barry A."/>
            <person name="Bayul T."/>
            <person name="Berlin A."/>
            <person name="Bessette D."/>
            <person name="Bloom T."/>
            <person name="Blye J."/>
            <person name="Boguslavskiy L."/>
            <person name="Bonnet C."/>
            <person name="Boukhgalter B."/>
            <person name="Bourzgui I."/>
            <person name="Brown A."/>
            <person name="Cahill P."/>
            <person name="Channer S."/>
            <person name="Cheshatsang Y."/>
            <person name="Chuda L."/>
            <person name="Citroen M."/>
            <person name="Collymore A."/>
            <person name="Cooke P."/>
            <person name="Costello M."/>
            <person name="D'Aco K."/>
            <person name="Daza R."/>
            <person name="De Haan G."/>
            <person name="DeGray S."/>
            <person name="DeMaso C."/>
            <person name="Dhargay N."/>
            <person name="Dooley K."/>
            <person name="Dooley E."/>
            <person name="Doricent M."/>
            <person name="Dorje P."/>
            <person name="Dorjee K."/>
            <person name="Dupes A."/>
            <person name="Elong R."/>
            <person name="Falk J."/>
            <person name="Farina A."/>
            <person name="Faro S."/>
            <person name="Ferguson D."/>
            <person name="Fisher S."/>
            <person name="Foley C.D."/>
            <person name="Franke A."/>
            <person name="Friedrich D."/>
            <person name="Gadbois L."/>
            <person name="Gearin G."/>
            <person name="Gearin C.R."/>
            <person name="Giannoukos G."/>
            <person name="Goode T."/>
            <person name="Graham J."/>
            <person name="Grandbois E."/>
            <person name="Grewal S."/>
            <person name="Gyaltsen K."/>
            <person name="Hafez N."/>
            <person name="Hagos B."/>
            <person name="Hall J."/>
            <person name="Henson C."/>
            <person name="Hollinger A."/>
            <person name="Honan T."/>
            <person name="Huard M.D."/>
            <person name="Hughes L."/>
            <person name="Hurhula B."/>
            <person name="Husby M.E."/>
            <person name="Kamat A."/>
            <person name="Kanga B."/>
            <person name="Kashin S."/>
            <person name="Khazanovich D."/>
            <person name="Kisner P."/>
            <person name="Lance K."/>
            <person name="Lara M."/>
            <person name="Lee W."/>
            <person name="Lennon N."/>
            <person name="Letendre F."/>
            <person name="LeVine R."/>
            <person name="Lipovsky A."/>
            <person name="Liu X."/>
            <person name="Liu J."/>
            <person name="Liu S."/>
            <person name="Lokyitsang T."/>
            <person name="Lokyitsang Y."/>
            <person name="Lubonja R."/>
            <person name="Lui A."/>
            <person name="MacDonald P."/>
            <person name="Magnisalis V."/>
            <person name="Maru K."/>
            <person name="Matthews C."/>
            <person name="McCusker W."/>
            <person name="McDonough S."/>
            <person name="Mehta T."/>
            <person name="Meldrim J."/>
            <person name="Meneus L."/>
            <person name="Mihai O."/>
            <person name="Mihalev A."/>
            <person name="Mihova T."/>
            <person name="Mittelman R."/>
            <person name="Mlenga V."/>
            <person name="Montmayeur A."/>
            <person name="Mulrain L."/>
            <person name="Navidi A."/>
            <person name="Naylor J."/>
            <person name="Negash T."/>
            <person name="Nguyen T."/>
            <person name="Nguyen N."/>
            <person name="Nicol R."/>
            <person name="Norbu C."/>
            <person name="Norbu N."/>
            <person name="Novod N."/>
            <person name="O'Neill B."/>
            <person name="Osman S."/>
            <person name="Markiewicz E."/>
            <person name="Oyono O.L."/>
            <person name="Patti C."/>
            <person name="Phunkhang P."/>
            <person name="Pierre F."/>
            <person name="Priest M."/>
            <person name="Raghuraman S."/>
            <person name="Rege F."/>
            <person name="Reyes R."/>
            <person name="Rise C."/>
            <person name="Rogov P."/>
            <person name="Ross K."/>
            <person name="Ryan E."/>
            <person name="Settipalli S."/>
            <person name="Shea T."/>
            <person name="Sherpa N."/>
            <person name="Shi L."/>
            <person name="Shih D."/>
            <person name="Sparrow T."/>
            <person name="Spaulding J."/>
            <person name="Stalker J."/>
            <person name="Stange-Thomann N."/>
            <person name="Stavropoulos S."/>
            <person name="Stone C."/>
            <person name="Strader C."/>
            <person name="Tesfaye S."/>
            <person name="Thomson T."/>
            <person name="Thoulutsang Y."/>
            <person name="Thoulutsang D."/>
            <person name="Topham K."/>
            <person name="Topping I."/>
            <person name="Tsamla T."/>
            <person name="Vassiliev H."/>
            <person name="Vo A."/>
            <person name="Wangchuk T."/>
            <person name="Wangdi T."/>
            <person name="Weiand M."/>
            <person name="Wilkinson J."/>
            <person name="Wilson A."/>
            <person name="Yadav S."/>
            <person name="Young G."/>
            <person name="Yu Q."/>
            <person name="Zembek L."/>
            <person name="Zhong D."/>
            <person name="Zimmer A."/>
            <person name="Zwirko Z."/>
            <person name="Jaffe D.B."/>
            <person name="Alvarez P."/>
            <person name="Brockman W."/>
            <person name="Butler J."/>
            <person name="Chin C."/>
            <person name="Gnerre S."/>
            <person name="Grabherr M."/>
            <person name="Kleber M."/>
            <person name="Mauceli E."/>
            <person name="MacCallum I."/>
        </authorList>
    </citation>
    <scope>NUCLEOTIDE SEQUENCE [LARGE SCALE GENOMIC DNA]</scope>
    <source>
        <strain evidence="6">Tucson 15287-2541.00</strain>
    </source>
</reference>
<dbReference type="InterPro" id="IPR027417">
    <property type="entry name" value="P-loop_NTPase"/>
</dbReference>
<dbReference type="Pfam" id="PF00625">
    <property type="entry name" value="Guanylate_kin"/>
    <property type="match status" value="1"/>
</dbReference>
<feature type="compositionally biased region" description="Polar residues" evidence="2">
    <location>
        <begin position="634"/>
        <end position="647"/>
    </location>
</feature>
<dbReference type="OMA" id="QEHYMAD"/>
<feature type="compositionally biased region" description="Basic and acidic residues" evidence="2">
    <location>
        <begin position="708"/>
        <end position="717"/>
    </location>
</feature>
<dbReference type="GO" id="GO:0045177">
    <property type="term" value="C:apical part of cell"/>
    <property type="evidence" value="ECO:0007669"/>
    <property type="project" value="EnsemblMetazoa"/>
</dbReference>
<dbReference type="CDD" id="cd11860">
    <property type="entry name" value="SH3_DLG5"/>
    <property type="match status" value="1"/>
</dbReference>
<feature type="compositionally biased region" description="Polar residues" evidence="2">
    <location>
        <begin position="1252"/>
        <end position="1262"/>
    </location>
</feature>
<feature type="compositionally biased region" description="Low complexity" evidence="2">
    <location>
        <begin position="648"/>
        <end position="661"/>
    </location>
</feature>
<feature type="compositionally biased region" description="Low complexity" evidence="2">
    <location>
        <begin position="1263"/>
        <end position="1273"/>
    </location>
</feature>
<dbReference type="SUPFAM" id="SSF50156">
    <property type="entry name" value="PDZ domain-like"/>
    <property type="match status" value="4"/>
</dbReference>
<dbReference type="InterPro" id="IPR053004">
    <property type="entry name" value="MAGUK_Signaling_Regulators"/>
</dbReference>
<organism evidence="6">
    <name type="scientific">Drosophila grimshawi</name>
    <name type="common">Hawaiian fruit fly</name>
    <name type="synonym">Idiomyia grimshawi</name>
    <dbReference type="NCBI Taxonomy" id="7222"/>
    <lineage>
        <taxon>Eukaryota</taxon>
        <taxon>Metazoa</taxon>
        <taxon>Ecdysozoa</taxon>
        <taxon>Arthropoda</taxon>
        <taxon>Hexapoda</taxon>
        <taxon>Insecta</taxon>
        <taxon>Pterygota</taxon>
        <taxon>Neoptera</taxon>
        <taxon>Endopterygota</taxon>
        <taxon>Diptera</taxon>
        <taxon>Brachycera</taxon>
        <taxon>Muscomorpha</taxon>
        <taxon>Ephydroidea</taxon>
        <taxon>Drosophilidae</taxon>
        <taxon>Drosophila</taxon>
        <taxon>Hawaiian Drosophila</taxon>
    </lineage>
</organism>
<evidence type="ECO:0000313" key="5">
    <source>
        <dbReference type="EMBL" id="EDV98806.1"/>
    </source>
</evidence>
<dbReference type="GO" id="GO:0007298">
    <property type="term" value="P:border follicle cell migration"/>
    <property type="evidence" value="ECO:0007669"/>
    <property type="project" value="EnsemblMetazoa"/>
</dbReference>
<dbReference type="PhylomeDB" id="B4JPH6"/>
<feature type="domain" description="Guanylate kinase-like" evidence="3">
    <location>
        <begin position="1856"/>
        <end position="1985"/>
    </location>
</feature>
<dbReference type="EMBL" id="CH916372">
    <property type="protein sequence ID" value="EDV98806.1"/>
    <property type="molecule type" value="Genomic_DNA"/>
</dbReference>
<proteinExistence type="predicted"/>
<keyword evidence="6" id="KW-1185">Reference proteome</keyword>
<feature type="domain" description="PDZ" evidence="4">
    <location>
        <begin position="1370"/>
        <end position="1450"/>
    </location>
</feature>
<accession>B4JPH6</accession>
<dbReference type="InterPro" id="IPR036028">
    <property type="entry name" value="SH3-like_dom_sf"/>
</dbReference>
<dbReference type="PANTHER" id="PTHR46360:SF1">
    <property type="entry name" value="DISKS LARGE HOMOLOG 5"/>
    <property type="match status" value="1"/>
</dbReference>
<name>B4JPH6_DROGR</name>
<evidence type="ECO:0000313" key="6">
    <source>
        <dbReference type="Proteomes" id="UP000001070"/>
    </source>
</evidence>
<dbReference type="Gene3D" id="2.30.30.40">
    <property type="entry name" value="SH3 Domains"/>
    <property type="match status" value="1"/>
</dbReference>
<feature type="domain" description="PDZ" evidence="4">
    <location>
        <begin position="1582"/>
        <end position="1662"/>
    </location>
</feature>
<dbReference type="eggNOG" id="KOG0708">
    <property type="taxonomic scope" value="Eukaryota"/>
</dbReference>
<feature type="region of interest" description="Disordered" evidence="2">
    <location>
        <begin position="1463"/>
        <end position="1488"/>
    </location>
</feature>
<dbReference type="InterPro" id="IPR036034">
    <property type="entry name" value="PDZ_sf"/>
</dbReference>
<sequence>MASGDLSLTSTSSQEEESSEYVGYDSTLRPPSNSSGSTTAANMANNNGPTKVVSSGGGGGVGGGGGGKFELLQSQYESAMLELSTLRHQHSSSERRCDELATQLNIYQEHYMADRSKFTDIVAESTRLKHKLMLLESQNNGNPPAAQSTTTANNNPFYYGKMPTPCDGSCSSSEKLTELKKERNLIAMEREKYKKSYIELEKERSFYRDRGDENQTLKVLLSKETKHVVSLTEELNQLLSEKDNVLQEHQKMSDDLALANKEIERLKKDELVYKTELKSLQLANAEHKKRDLLKSRESSWSKEFNSSDTSKEDLDKLRKSLDKAQSEVARAQQDAEEAKSVRDWAISQREKIVQERDSVKTLCDNLRKERDKAISDLLMAIRDSEKIKKQKDEAQRKIDALKEQLENQTATTATTTSTIATSDTASRRSFRLSCFESGADLLEIELCNYHETADLGIILDDSNRRQLVCGVTNSSPACGKLKINDFICKVNNLECEGVSKRMVLDEIRACAPRCQLLVSRTRHSKRHSYAVQLKTNSRDAIGLQLDMGVFIAKIEPNSLAFYEPELDVGDRVLSINNKSMDSLQSIDEVMQLLNSDTISIFALKYVPESDGGGVQHCRMTSSSAQTDSSIDSMQHLNSSSGVASSIGTTSNTTTSNNNNNSGAAKHPSKFADFLRKLKFSKPGTADDSFEQEHDVAIAALDSVLSENSSEKSKENLFKRHKRGKKGEKEAKTMGTWPRTNISHDNPTGTIVQRGGEKKRALMSLFTAGPINVDKDDDVVDPLESSKQPQLQLQDLPPPPLPPQLSKPRNLNGGGGAATVGGGVGGGGAIKTHPNRNSNPVGNVVASTLFQPGNVTYPRHSLYGGVLSTPDDSNKRSAPLMGAIARVKLHGQQERNVGGTGRNHNPHRFSLNIPASGGDFYQPKTTGQQAQQQVVPAIAAGEFPVSRKQQMFDMFQQPTQAPLSAAPALPPTAAATAGVAGAAGGAPPLPLPKMNAIFMPLHPPPRLSAGNGSAGSGSGSGNPVDIISLKSQNSIESMLSTKSPPPHNDCNLMVYPKRSVMPPMSMPMPPKHVPKYPSDSESIGSMTIIGTGHNYLPPTHLSHLVSHPVGNNRHTQLFPSYPPSTHAMRYMRRSSPLTLPSPPTTQAVESNSNSSSIGIPTDLVYMPTSNNQQQQQQHPLAHQPLGHHQHQHQMQQQQHHHQHPPYMDYNQSQSQQSQHYPYSLSAAGPGNGVIYEGGTFPRKKDNQRLRIPSNPSVASNRQNSSSLVKNSSGSIDHHYGGNSAHNPMMSTSLHTTNYGGGGGNMSSINGSGNGGCVGAGGGGGGGGGSGRGSPMPQVHVEVLSHGQVPSGSGKRNSNVATDFLCPGDLRRVTIDKRDKSLGITIQCNKNGGGIFVSTVADKSTAMRAGLQVGDQLLEVCGINMRAATNEIAANVLRQCGDSFTMLVQYNPEKFHSTEYEGIHNLEPESPLNHSGSPTPRNSPRPPLRSVQATLPMQPMQTLSLLPSAGTVTRAPLSHQSIKDQSFTDSLENQSDISSSQDMPSSAATTTTTTASAASTVYDEDAKLTLPSAPATVAAESLRFVTLHMDKSKNLGIKLFGGNKVGIYVHDVAPGSPSDHAGIRKGDLILEYNGVDLSGVTAEQAANEISKLTDTVSMLVQNKLQTLKQIKDKPGDSFYVRVGFDRFGELNEEDLRFVKDEVLYVDNTVFNGTFGLWRAWKLDSMGHRKECGVIPSQMKVEEEMRSGEVVDCDTGTARRGSTSARRSFFRRKKNQRSSSRDSTEIASFSNTQLSFFPDSGILNDDGGVLSYQRVELLDSPIRRPVLIIGPLSECLIDRLKIDFSNLFKLCEVTAMDCSQDAMEEGLKENIFVDYRRRGNKFECTTVEAISNACKIDRRHCILDVSISAVERLQRLQIYPIVLLLRFKSAKQIRDIRDFGTDKISAKAAKEMYERALKLEFDYKQYISAVIPGVSIKHMCTQIKDAVDKEQDKLLWVPVTNG</sequence>
<feature type="region of interest" description="Disordered" evidence="2">
    <location>
        <begin position="706"/>
        <end position="755"/>
    </location>
</feature>
<dbReference type="SMR" id="B4JPH6"/>
<evidence type="ECO:0000259" key="3">
    <source>
        <dbReference type="PROSITE" id="PS50052"/>
    </source>
</evidence>
<keyword evidence="1" id="KW-0175">Coiled coil</keyword>
<dbReference type="SMART" id="SM00228">
    <property type="entry name" value="PDZ"/>
    <property type="match status" value="4"/>
</dbReference>
<evidence type="ECO:0000256" key="2">
    <source>
        <dbReference type="SAM" id="MobiDB-lite"/>
    </source>
</evidence>
<dbReference type="GO" id="GO:0005886">
    <property type="term" value="C:plasma membrane"/>
    <property type="evidence" value="ECO:0007669"/>
    <property type="project" value="TreeGrafter"/>
</dbReference>
<feature type="coiled-coil region" evidence="1">
    <location>
        <begin position="307"/>
        <end position="411"/>
    </location>
</feature>
<dbReference type="SUPFAM" id="SSF52540">
    <property type="entry name" value="P-loop containing nucleoside triphosphate hydrolases"/>
    <property type="match status" value="1"/>
</dbReference>
<feature type="compositionally biased region" description="Low complexity" evidence="2">
    <location>
        <begin position="1171"/>
        <end position="1183"/>
    </location>
</feature>
<dbReference type="STRING" id="7222.B4JPH6"/>
<feature type="compositionally biased region" description="Polar residues" evidence="2">
    <location>
        <begin position="1516"/>
        <end position="1531"/>
    </location>
</feature>
<dbReference type="Gene3D" id="3.40.50.300">
    <property type="entry name" value="P-loop containing nucleotide triphosphate hydrolases"/>
    <property type="match status" value="1"/>
</dbReference>
<feature type="compositionally biased region" description="Low complexity" evidence="2">
    <location>
        <begin position="620"/>
        <end position="632"/>
    </location>
</feature>
<feature type="region of interest" description="Disordered" evidence="2">
    <location>
        <begin position="614"/>
        <end position="666"/>
    </location>
</feature>
<evidence type="ECO:0000259" key="4">
    <source>
        <dbReference type="PROSITE" id="PS50106"/>
    </source>
</evidence>
<dbReference type="FunCoup" id="B4JPH6">
    <property type="interactions" value="668"/>
</dbReference>
<dbReference type="CDD" id="cd00136">
    <property type="entry name" value="PDZ_canonical"/>
    <property type="match status" value="1"/>
</dbReference>
<feature type="region of interest" description="Disordered" evidence="2">
    <location>
        <begin position="1512"/>
        <end position="1554"/>
    </location>
</feature>
<feature type="compositionally biased region" description="Polar residues" evidence="2">
    <location>
        <begin position="737"/>
        <end position="750"/>
    </location>
</feature>
<dbReference type="GO" id="GO:0035331">
    <property type="term" value="P:negative regulation of hippo signaling"/>
    <property type="evidence" value="ECO:0007669"/>
    <property type="project" value="EnsemblMetazoa"/>
</dbReference>
<evidence type="ECO:0000256" key="1">
    <source>
        <dbReference type="SAM" id="Coils"/>
    </source>
</evidence>
<dbReference type="Proteomes" id="UP000001070">
    <property type="component" value="Unassembled WGS sequence"/>
</dbReference>
<feature type="region of interest" description="Disordered" evidence="2">
    <location>
        <begin position="1"/>
        <end position="59"/>
    </location>
</feature>
<dbReference type="Pfam" id="PF00595">
    <property type="entry name" value="PDZ"/>
    <property type="match status" value="3"/>
</dbReference>
<feature type="compositionally biased region" description="Gly residues" evidence="2">
    <location>
        <begin position="811"/>
        <end position="828"/>
    </location>
</feature>
<feature type="compositionally biased region" description="Low complexity" evidence="2">
    <location>
        <begin position="1"/>
        <end position="13"/>
    </location>
</feature>
<feature type="region of interest" description="Disordered" evidence="2">
    <location>
        <begin position="1133"/>
        <end position="1287"/>
    </location>
</feature>
<dbReference type="OrthoDB" id="10067129at2759"/>
<dbReference type="InterPro" id="IPR001478">
    <property type="entry name" value="PDZ"/>
</dbReference>
<feature type="domain" description="PDZ" evidence="4">
    <location>
        <begin position="530"/>
        <end position="595"/>
    </location>
</feature>
<feature type="coiled-coil region" evidence="1">
    <location>
        <begin position="190"/>
        <end position="269"/>
    </location>
</feature>
<feature type="compositionally biased region" description="Polar residues" evidence="2">
    <location>
        <begin position="29"/>
        <end position="49"/>
    </location>
</feature>
<dbReference type="CDD" id="cd06767">
    <property type="entry name" value="PDZ3_DLG5-like"/>
    <property type="match status" value="1"/>
</dbReference>
<dbReference type="FunFam" id="3.40.50.300:FF:001678">
    <property type="entry name" value="Disks large 5"/>
    <property type="match status" value="1"/>
</dbReference>